<evidence type="ECO:0000313" key="3">
    <source>
        <dbReference type="Proteomes" id="UP000006552"/>
    </source>
</evidence>
<gene>
    <name evidence="2" type="ORF">ebA244</name>
</gene>
<sequence length="71" mass="7799">MHRPLSGANQLSKVPWPDDHAGSTLVPSTQSKTALIAAIPHDTYRAVSGCSGHHRQRDAGRGRRLISNRFR</sequence>
<feature type="region of interest" description="Disordered" evidence="1">
    <location>
        <begin position="1"/>
        <end position="26"/>
    </location>
</feature>
<evidence type="ECO:0000256" key="1">
    <source>
        <dbReference type="SAM" id="MobiDB-lite"/>
    </source>
</evidence>
<name>Q5P8V7_AROAE</name>
<reference evidence="2 3" key="1">
    <citation type="journal article" date="2005" name="Arch. Microbiol.">
        <title>The genome sequence of an anaerobic aromatic-degrading denitrifying bacterium, strain EbN1.</title>
        <authorList>
            <person name="Rabus R."/>
            <person name="Kube M."/>
            <person name="Heider J."/>
            <person name="Beck A."/>
            <person name="Heitmann K."/>
            <person name="Widdel F."/>
            <person name="Reinhardt R."/>
        </authorList>
    </citation>
    <scope>NUCLEOTIDE SEQUENCE [LARGE SCALE GENOMIC DNA]</scope>
    <source>
        <strain evidence="2 3">EbN1</strain>
    </source>
</reference>
<dbReference type="AlphaFoldDB" id="Q5P8V7"/>
<keyword evidence="3" id="KW-1185">Reference proteome</keyword>
<proteinExistence type="predicted"/>
<organism evidence="2 3">
    <name type="scientific">Aromatoleum aromaticum (strain DSM 19018 / LMG 30748 / EbN1)</name>
    <name type="common">Azoarcus sp. (strain EbN1)</name>
    <dbReference type="NCBI Taxonomy" id="76114"/>
    <lineage>
        <taxon>Bacteria</taxon>
        <taxon>Pseudomonadati</taxon>
        <taxon>Pseudomonadota</taxon>
        <taxon>Betaproteobacteria</taxon>
        <taxon>Rhodocyclales</taxon>
        <taxon>Rhodocyclaceae</taxon>
        <taxon>Aromatoleum</taxon>
    </lineage>
</organism>
<dbReference type="Proteomes" id="UP000006552">
    <property type="component" value="Chromosome"/>
</dbReference>
<feature type="compositionally biased region" description="Basic residues" evidence="1">
    <location>
        <begin position="52"/>
        <end position="71"/>
    </location>
</feature>
<dbReference type="KEGG" id="eba:ebA244"/>
<accession>Q5P8V7</accession>
<dbReference type="EMBL" id="CR555306">
    <property type="protein sequence ID" value="CAI06252.1"/>
    <property type="molecule type" value="Genomic_DNA"/>
</dbReference>
<dbReference type="HOGENOM" id="CLU_2731202_0_0_4"/>
<feature type="region of interest" description="Disordered" evidence="1">
    <location>
        <begin position="47"/>
        <end position="71"/>
    </location>
</feature>
<protein>
    <submittedName>
        <fullName evidence="2">Uncharacterized protein</fullName>
    </submittedName>
</protein>
<evidence type="ECO:0000313" key="2">
    <source>
        <dbReference type="EMBL" id="CAI06252.1"/>
    </source>
</evidence>